<reference evidence="2 3" key="1">
    <citation type="journal article" date="2018" name="Evol. Lett.">
        <title>Horizontal gene cluster transfer increased hallucinogenic mushroom diversity.</title>
        <authorList>
            <person name="Reynolds H.T."/>
            <person name="Vijayakumar V."/>
            <person name="Gluck-Thaler E."/>
            <person name="Korotkin H.B."/>
            <person name="Matheny P.B."/>
            <person name="Slot J.C."/>
        </authorList>
    </citation>
    <scope>NUCLEOTIDE SEQUENCE [LARGE SCALE GENOMIC DNA]</scope>
    <source>
        <strain evidence="2 3">SRW20</strain>
    </source>
</reference>
<gene>
    <name evidence="2" type="ORF">CVT26_007396</name>
</gene>
<dbReference type="InParanoid" id="A0A409XDC7"/>
<organism evidence="2 3">
    <name type="scientific">Gymnopilus dilepis</name>
    <dbReference type="NCBI Taxonomy" id="231916"/>
    <lineage>
        <taxon>Eukaryota</taxon>
        <taxon>Fungi</taxon>
        <taxon>Dikarya</taxon>
        <taxon>Basidiomycota</taxon>
        <taxon>Agaricomycotina</taxon>
        <taxon>Agaricomycetes</taxon>
        <taxon>Agaricomycetidae</taxon>
        <taxon>Agaricales</taxon>
        <taxon>Agaricineae</taxon>
        <taxon>Hymenogastraceae</taxon>
        <taxon>Gymnopilus</taxon>
    </lineage>
</organism>
<evidence type="ECO:0000256" key="1">
    <source>
        <dbReference type="SAM" id="MobiDB-lite"/>
    </source>
</evidence>
<keyword evidence="3" id="KW-1185">Reference proteome</keyword>
<proteinExistence type="predicted"/>
<sequence>TTELSSFSFLRCLPSLDLRPDSLEGLVHSKDRGMAASTQESATDGIPTTPLGPASHGSGGASLQPPDTKLPASTWTPRRSKPGMAASCMESATGK</sequence>
<name>A0A409XDC7_9AGAR</name>
<dbReference type="AlphaFoldDB" id="A0A409XDC7"/>
<feature type="region of interest" description="Disordered" evidence="1">
    <location>
        <begin position="29"/>
        <end position="95"/>
    </location>
</feature>
<evidence type="ECO:0000313" key="2">
    <source>
        <dbReference type="EMBL" id="PPQ88766.1"/>
    </source>
</evidence>
<feature type="non-terminal residue" evidence="2">
    <location>
        <position position="1"/>
    </location>
</feature>
<accession>A0A409XDC7</accession>
<dbReference type="EMBL" id="NHYE01003576">
    <property type="protein sequence ID" value="PPQ88766.1"/>
    <property type="molecule type" value="Genomic_DNA"/>
</dbReference>
<comment type="caution">
    <text evidence="2">The sequence shown here is derived from an EMBL/GenBank/DDBJ whole genome shotgun (WGS) entry which is preliminary data.</text>
</comment>
<evidence type="ECO:0000313" key="3">
    <source>
        <dbReference type="Proteomes" id="UP000284706"/>
    </source>
</evidence>
<dbReference type="Proteomes" id="UP000284706">
    <property type="component" value="Unassembled WGS sequence"/>
</dbReference>
<protein>
    <submittedName>
        <fullName evidence="2">Uncharacterized protein</fullName>
    </submittedName>
</protein>